<name>V6TZA3_GIAIN</name>
<gene>
    <name evidence="1" type="ORF">GSB_153996</name>
</gene>
<dbReference type="EMBL" id="AHHH01000086">
    <property type="protein sequence ID" value="ESU42340.1"/>
    <property type="molecule type" value="Genomic_DNA"/>
</dbReference>
<reference evidence="2" key="1">
    <citation type="submission" date="2012-02" db="EMBL/GenBank/DDBJ databases">
        <title>Genome sequencing of Giardia lamblia Genotypes A2 and B isolates (DH and GS) and comparative analysis with the genomes of Genotypes A1 and E (WB and Pig).</title>
        <authorList>
            <person name="Adam R."/>
            <person name="Dahlstrom E."/>
            <person name="Martens C."/>
            <person name="Bruno D."/>
            <person name="Barbian K."/>
            <person name="Porcella S.F."/>
            <person name="Nash T."/>
        </authorList>
    </citation>
    <scope>NUCLEOTIDE SEQUENCE</scope>
    <source>
        <strain evidence="2">GS</strain>
    </source>
</reference>
<dbReference type="VEuPathDB" id="GiardiaDB:QR46_3369"/>
<dbReference type="VEuPathDB" id="GiardiaDB:DHA2_152058"/>
<accession>V6TZA3</accession>
<proteinExistence type="predicted"/>
<dbReference type="Proteomes" id="UP000018040">
    <property type="component" value="Unassembled WGS sequence"/>
</dbReference>
<organism evidence="1 2">
    <name type="scientific">Giardia intestinalis</name>
    <name type="common">Giardia lamblia</name>
    <dbReference type="NCBI Taxonomy" id="5741"/>
    <lineage>
        <taxon>Eukaryota</taxon>
        <taxon>Metamonada</taxon>
        <taxon>Diplomonadida</taxon>
        <taxon>Hexamitidae</taxon>
        <taxon>Giardiinae</taxon>
        <taxon>Giardia</taxon>
    </lineage>
</organism>
<evidence type="ECO:0000313" key="1">
    <source>
        <dbReference type="EMBL" id="ESU42340.1"/>
    </source>
</evidence>
<protein>
    <submittedName>
        <fullName evidence="1">Prefoldin subunit 5</fullName>
    </submittedName>
</protein>
<sequence>MSGCSPEDQQVYDRCSQYLSKLLDFGTVFTTQEFSNLALSISRSDLTIILSKDSPLLVPALQYVRLVLMYHKIHVNMTFLLARMLSLINSLKGAPAQYATALDLTIDNSIYC</sequence>
<dbReference type="VEuPathDB" id="GiardiaDB:GL50803_00114242"/>
<comment type="caution">
    <text evidence="1">The sequence shown here is derived from an EMBL/GenBank/DDBJ whole genome shotgun (WGS) entry which is preliminary data.</text>
</comment>
<reference evidence="1 2" key="2">
    <citation type="journal article" date="2013" name="Genome Biol. Evol.">
        <title>Genome sequencing of Giardia lamblia genotypes A2 and B isolates (DH and GS) and comparative analysis with the genomes of genotypes A1 and E (WB and Pig).</title>
        <authorList>
            <person name="Adam R.D."/>
            <person name="Dahlstrom E.W."/>
            <person name="Martens C.A."/>
            <person name="Bruno D.P."/>
            <person name="Barbian K.D."/>
            <person name="Ricklefs S.M."/>
            <person name="Hernandez M.M."/>
            <person name="Narla N.P."/>
            <person name="Patel R.B."/>
            <person name="Porcella S.F."/>
            <person name="Nash T.E."/>
        </authorList>
    </citation>
    <scope>NUCLEOTIDE SEQUENCE [LARGE SCALE GENOMIC DNA]</scope>
    <source>
        <strain evidence="1 2">GS</strain>
    </source>
</reference>
<evidence type="ECO:0000313" key="2">
    <source>
        <dbReference type="Proteomes" id="UP000018040"/>
    </source>
</evidence>
<dbReference type="VEuPathDB" id="GiardiaDB:GL50581_497"/>
<dbReference type="AlphaFoldDB" id="V6TZA3"/>